<dbReference type="EC" id="3.6.1.9" evidence="3"/>
<dbReference type="GO" id="GO:0036218">
    <property type="term" value="F:dTTP diphosphatase activity"/>
    <property type="evidence" value="ECO:0007669"/>
    <property type="project" value="RHEA"/>
</dbReference>
<proteinExistence type="inferred from homology"/>
<dbReference type="Gene3D" id="3.90.950.10">
    <property type="match status" value="1"/>
</dbReference>
<comment type="caution">
    <text evidence="4">The sequence shown here is derived from an EMBL/GenBank/DDBJ whole genome shotgun (WGS) entry which is preliminary data.</text>
</comment>
<organism evidence="4 5">
    <name type="scientific">Acididesulfobacter guangdongensis</name>
    <dbReference type="NCBI Taxonomy" id="2597225"/>
    <lineage>
        <taxon>Bacteria</taxon>
        <taxon>Deltaproteobacteria</taxon>
        <taxon>Candidatus Acidulodesulfobacterales</taxon>
        <taxon>Candidatus Acididesulfobacter</taxon>
    </lineage>
</organism>
<evidence type="ECO:0000313" key="4">
    <source>
        <dbReference type="EMBL" id="RZD17108.1"/>
    </source>
</evidence>
<feature type="active site" description="Proton acceptor" evidence="3">
    <location>
        <position position="73"/>
    </location>
</feature>
<protein>
    <recommendedName>
        <fullName evidence="3">dTTP/UTP pyrophosphatase</fullName>
        <shortName evidence="3">dTTPase/UTPase</shortName>
        <ecNumber evidence="3">3.6.1.9</ecNumber>
    </recommendedName>
    <alternativeName>
        <fullName evidence="3">Nucleoside triphosphate pyrophosphatase</fullName>
    </alternativeName>
    <alternativeName>
        <fullName evidence="3">Nucleotide pyrophosphatase</fullName>
        <shortName evidence="3">Nucleotide PPase</shortName>
    </alternativeName>
</protein>
<evidence type="ECO:0000256" key="3">
    <source>
        <dbReference type="HAMAP-Rule" id="MF_00528"/>
    </source>
</evidence>
<dbReference type="PANTHER" id="PTHR43213:SF5">
    <property type="entry name" value="BIFUNCTIONAL DTTP_UTP PYROPHOSPHATASE_METHYLTRANSFERASE PROTEIN-RELATED"/>
    <property type="match status" value="1"/>
</dbReference>
<dbReference type="HAMAP" id="MF_00528">
    <property type="entry name" value="Maf"/>
    <property type="match status" value="1"/>
</dbReference>
<comment type="catalytic activity">
    <reaction evidence="3">
        <text>dTTP + H2O = dTMP + diphosphate + H(+)</text>
        <dbReference type="Rhea" id="RHEA:28534"/>
        <dbReference type="ChEBI" id="CHEBI:15377"/>
        <dbReference type="ChEBI" id="CHEBI:15378"/>
        <dbReference type="ChEBI" id="CHEBI:33019"/>
        <dbReference type="ChEBI" id="CHEBI:37568"/>
        <dbReference type="ChEBI" id="CHEBI:63528"/>
        <dbReference type="EC" id="3.6.1.9"/>
    </reaction>
</comment>
<keyword evidence="3" id="KW-0963">Cytoplasm</keyword>
<gene>
    <name evidence="4" type="ORF">EVJ46_02435</name>
</gene>
<dbReference type="GO" id="GO:0036221">
    <property type="term" value="F:UTP diphosphatase activity"/>
    <property type="evidence" value="ECO:0007669"/>
    <property type="project" value="RHEA"/>
</dbReference>
<comment type="caution">
    <text evidence="3">Lacks conserved residue(s) required for the propagation of feature annotation.</text>
</comment>
<dbReference type="AlphaFoldDB" id="A0A519BIK7"/>
<dbReference type="Proteomes" id="UP000316562">
    <property type="component" value="Unassembled WGS sequence"/>
</dbReference>
<feature type="site" description="Important for substrate specificity" evidence="3">
    <location>
        <position position="203"/>
    </location>
</feature>
<comment type="function">
    <text evidence="3">Nucleoside triphosphate pyrophosphatase that hydrolyzes dTTP and UTP. May have a dual role in cell division arrest and in preventing the incorporation of modified nucleotides into cellular nucleic acids.</text>
</comment>
<keyword evidence="2 3" id="KW-0378">Hydrolase</keyword>
<dbReference type="InterPro" id="IPR003697">
    <property type="entry name" value="Maf-like"/>
</dbReference>
<feature type="site" description="Important for substrate specificity" evidence="3">
    <location>
        <position position="74"/>
    </location>
</feature>
<dbReference type="Pfam" id="PF02545">
    <property type="entry name" value="Maf"/>
    <property type="match status" value="2"/>
</dbReference>
<dbReference type="PIRSF" id="PIRSF006305">
    <property type="entry name" value="Maf"/>
    <property type="match status" value="1"/>
</dbReference>
<dbReference type="SUPFAM" id="SSF52972">
    <property type="entry name" value="ITPase-like"/>
    <property type="match status" value="2"/>
</dbReference>
<evidence type="ECO:0000256" key="1">
    <source>
        <dbReference type="ARBA" id="ARBA00001968"/>
    </source>
</evidence>
<dbReference type="GO" id="GO:0009117">
    <property type="term" value="P:nucleotide metabolic process"/>
    <property type="evidence" value="ECO:0007669"/>
    <property type="project" value="UniProtKB-KW"/>
</dbReference>
<name>A0A519BIK7_ACIG2</name>
<dbReference type="PANTHER" id="PTHR43213">
    <property type="entry name" value="BIFUNCTIONAL DTTP/UTP PYROPHOSPHATASE/METHYLTRANSFERASE PROTEIN-RELATED"/>
    <property type="match status" value="1"/>
</dbReference>
<reference evidence="4 5" key="1">
    <citation type="journal article" date="2019" name="ISME J.">
        <title>Insights into ecological role of a new deltaproteobacterial order Candidatus Acidulodesulfobacterales by metagenomics and metatranscriptomics.</title>
        <authorList>
            <person name="Tan S."/>
            <person name="Liu J."/>
            <person name="Fang Y."/>
            <person name="Hedlund B.P."/>
            <person name="Lian Z.H."/>
            <person name="Huang L.Y."/>
            <person name="Li J.T."/>
            <person name="Huang L.N."/>
            <person name="Li W.J."/>
            <person name="Jiang H.C."/>
            <person name="Dong H.L."/>
            <person name="Shu W.S."/>
        </authorList>
    </citation>
    <scope>NUCLEOTIDE SEQUENCE [LARGE SCALE GENOMIC DNA]</scope>
    <source>
        <strain evidence="4">AP2</strain>
    </source>
</reference>
<comment type="similarity">
    <text evidence="3">Belongs to the Maf family. YhdE subfamily.</text>
</comment>
<dbReference type="GO" id="GO:0005737">
    <property type="term" value="C:cytoplasm"/>
    <property type="evidence" value="ECO:0007669"/>
    <property type="project" value="UniProtKB-SubCell"/>
</dbReference>
<comment type="catalytic activity">
    <reaction evidence="3">
        <text>UTP + H2O = UMP + diphosphate + H(+)</text>
        <dbReference type="Rhea" id="RHEA:29395"/>
        <dbReference type="ChEBI" id="CHEBI:15377"/>
        <dbReference type="ChEBI" id="CHEBI:15378"/>
        <dbReference type="ChEBI" id="CHEBI:33019"/>
        <dbReference type="ChEBI" id="CHEBI:46398"/>
        <dbReference type="ChEBI" id="CHEBI:57865"/>
        <dbReference type="EC" id="3.6.1.9"/>
    </reaction>
</comment>
<keyword evidence="3" id="KW-0546">Nucleotide metabolism</keyword>
<dbReference type="InterPro" id="IPR029001">
    <property type="entry name" value="ITPase-like_fam"/>
</dbReference>
<feature type="site" description="Important for substrate specificity" evidence="3">
    <location>
        <position position="14"/>
    </location>
</feature>
<comment type="subcellular location">
    <subcellularLocation>
        <location evidence="3">Cytoplasm</location>
    </subcellularLocation>
</comment>
<accession>A0A519BIK7</accession>
<sequence>MIKPCIILASSSPRRSDILKEYKIDFIAAEHKIINEPEYSGDIEPFEFAENLALDKAKSIENRYPDCFIIGSDTVVIFDDLSDTIAHYSSASSASSCLPPFSSTVNLPLLSSAASDTLPQRANRGLSLGKPKDAVSAFNMLSMLSGNAHNVYTGVALINKNMRLYESAYDKTEVKIKKLSDEEIYGYIRESKPFDKAGAYGIQDSQNIVESYSGSYKNAEGLCIEKLIPLLKRYNLI</sequence>
<comment type="cofactor">
    <cofactor evidence="1 3">
        <name>a divalent metal cation</name>
        <dbReference type="ChEBI" id="CHEBI:60240"/>
    </cofactor>
</comment>
<dbReference type="EMBL" id="SGBC01000001">
    <property type="protein sequence ID" value="RZD17108.1"/>
    <property type="molecule type" value="Genomic_DNA"/>
</dbReference>
<evidence type="ECO:0000313" key="5">
    <source>
        <dbReference type="Proteomes" id="UP000316562"/>
    </source>
</evidence>
<evidence type="ECO:0000256" key="2">
    <source>
        <dbReference type="ARBA" id="ARBA00022801"/>
    </source>
</evidence>